<feature type="region of interest" description="Disordered" evidence="1">
    <location>
        <begin position="1"/>
        <end position="22"/>
    </location>
</feature>
<dbReference type="Proteomes" id="UP000004358">
    <property type="component" value="Unassembled WGS sequence"/>
</dbReference>
<organism evidence="2 3">
    <name type="scientific">Blastopirellula marina DSM 3645</name>
    <dbReference type="NCBI Taxonomy" id="314230"/>
    <lineage>
        <taxon>Bacteria</taxon>
        <taxon>Pseudomonadati</taxon>
        <taxon>Planctomycetota</taxon>
        <taxon>Planctomycetia</taxon>
        <taxon>Pirellulales</taxon>
        <taxon>Pirellulaceae</taxon>
        <taxon>Blastopirellula</taxon>
    </lineage>
</organism>
<evidence type="ECO:0000256" key="1">
    <source>
        <dbReference type="SAM" id="MobiDB-lite"/>
    </source>
</evidence>
<accession>A3ZWH8</accession>
<dbReference type="HOGENOM" id="CLU_3424603_0_0_0"/>
<comment type="caution">
    <text evidence="2">The sequence shown here is derived from an EMBL/GenBank/DDBJ whole genome shotgun (WGS) entry which is preliminary data.</text>
</comment>
<name>A3ZWH8_9BACT</name>
<evidence type="ECO:0000313" key="3">
    <source>
        <dbReference type="Proteomes" id="UP000004358"/>
    </source>
</evidence>
<sequence>MRRRLRGESLAEKSEPPSEFAV</sequence>
<feature type="compositionally biased region" description="Basic and acidic residues" evidence="1">
    <location>
        <begin position="1"/>
        <end position="16"/>
    </location>
</feature>
<evidence type="ECO:0000313" key="2">
    <source>
        <dbReference type="EMBL" id="EAQ79206.1"/>
    </source>
</evidence>
<dbReference type="AlphaFoldDB" id="A3ZWH8"/>
<proteinExistence type="predicted"/>
<reference evidence="2 3" key="1">
    <citation type="submission" date="2006-02" db="EMBL/GenBank/DDBJ databases">
        <authorList>
            <person name="Amann R."/>
            <person name="Ferriera S."/>
            <person name="Johnson J."/>
            <person name="Kravitz S."/>
            <person name="Halpern A."/>
            <person name="Remington K."/>
            <person name="Beeson K."/>
            <person name="Tran B."/>
            <person name="Rogers Y.-H."/>
            <person name="Friedman R."/>
            <person name="Venter J.C."/>
        </authorList>
    </citation>
    <scope>NUCLEOTIDE SEQUENCE [LARGE SCALE GENOMIC DNA]</scope>
    <source>
        <strain evidence="2 3">DSM 3645</strain>
    </source>
</reference>
<dbReference type="EMBL" id="AANZ01000015">
    <property type="protein sequence ID" value="EAQ79206.1"/>
    <property type="molecule type" value="Genomic_DNA"/>
</dbReference>
<protein>
    <submittedName>
        <fullName evidence="2">Uncharacterized protein</fullName>
    </submittedName>
</protein>
<gene>
    <name evidence="2" type="ORF">DSM3645_26324</name>
</gene>